<dbReference type="InterPro" id="IPR033479">
    <property type="entry name" value="dCache_1"/>
</dbReference>
<dbReference type="SMART" id="SM00911">
    <property type="entry name" value="HWE_HK"/>
    <property type="match status" value="1"/>
</dbReference>
<evidence type="ECO:0000313" key="16">
    <source>
        <dbReference type="EMBL" id="MBA9065430.1"/>
    </source>
</evidence>
<dbReference type="GeneID" id="96606458"/>
<evidence type="ECO:0000256" key="3">
    <source>
        <dbReference type="ARBA" id="ARBA00012438"/>
    </source>
</evidence>
<keyword evidence="9 16" id="KW-0418">Kinase</keyword>
<dbReference type="Pfam" id="PF02743">
    <property type="entry name" value="dCache_1"/>
    <property type="match status" value="1"/>
</dbReference>
<evidence type="ECO:0000256" key="2">
    <source>
        <dbReference type="ARBA" id="ARBA00004651"/>
    </source>
</evidence>
<keyword evidence="12 14" id="KW-0472">Membrane</keyword>
<evidence type="ECO:0000256" key="11">
    <source>
        <dbReference type="ARBA" id="ARBA00022989"/>
    </source>
</evidence>
<evidence type="ECO:0000256" key="5">
    <source>
        <dbReference type="ARBA" id="ARBA00022553"/>
    </source>
</evidence>
<keyword evidence="8" id="KW-0547">Nucleotide-binding</keyword>
<dbReference type="PANTHER" id="PTHR41523">
    <property type="entry name" value="TWO-COMPONENT SYSTEM SENSOR PROTEIN"/>
    <property type="match status" value="1"/>
</dbReference>
<evidence type="ECO:0000256" key="9">
    <source>
        <dbReference type="ARBA" id="ARBA00022777"/>
    </source>
</evidence>
<dbReference type="Gene3D" id="3.30.565.10">
    <property type="entry name" value="Histidine kinase-like ATPase, C-terminal domain"/>
    <property type="match status" value="1"/>
</dbReference>
<reference evidence="16 17" key="1">
    <citation type="submission" date="2020-08" db="EMBL/GenBank/DDBJ databases">
        <title>Genomic Encyclopedia of Type Strains, Phase IV (KMG-IV): sequencing the most valuable type-strain genomes for metagenomic binning, comparative biology and taxonomic classification.</title>
        <authorList>
            <person name="Goeker M."/>
        </authorList>
    </citation>
    <scope>NUCLEOTIDE SEQUENCE [LARGE SCALE GENOMIC DNA]</scope>
    <source>
        <strain evidence="16 17">DSM 5686</strain>
    </source>
</reference>
<feature type="compositionally biased region" description="Pro residues" evidence="13">
    <location>
        <begin position="8"/>
        <end position="22"/>
    </location>
</feature>
<keyword evidence="7 14" id="KW-0812">Transmembrane</keyword>
<keyword evidence="11 14" id="KW-1133">Transmembrane helix</keyword>
<evidence type="ECO:0000256" key="4">
    <source>
        <dbReference type="ARBA" id="ARBA00022475"/>
    </source>
</evidence>
<evidence type="ECO:0000256" key="13">
    <source>
        <dbReference type="SAM" id="MobiDB-lite"/>
    </source>
</evidence>
<keyword evidence="6" id="KW-0808">Transferase</keyword>
<feature type="domain" description="HAMP" evidence="15">
    <location>
        <begin position="329"/>
        <end position="381"/>
    </location>
</feature>
<comment type="caution">
    <text evidence="16">The sequence shown here is derived from an EMBL/GenBank/DDBJ whole genome shotgun (WGS) entry which is preliminary data.</text>
</comment>
<evidence type="ECO:0000256" key="14">
    <source>
        <dbReference type="SAM" id="Phobius"/>
    </source>
</evidence>
<dbReference type="Gene3D" id="6.10.340.10">
    <property type="match status" value="1"/>
</dbReference>
<dbReference type="PANTHER" id="PTHR41523:SF7">
    <property type="entry name" value="HISTIDINE KINASE"/>
    <property type="match status" value="1"/>
</dbReference>
<dbReference type="InterPro" id="IPR003660">
    <property type="entry name" value="HAMP_dom"/>
</dbReference>
<evidence type="ECO:0000256" key="7">
    <source>
        <dbReference type="ARBA" id="ARBA00022692"/>
    </source>
</evidence>
<evidence type="ECO:0000256" key="1">
    <source>
        <dbReference type="ARBA" id="ARBA00000085"/>
    </source>
</evidence>
<keyword evidence="10" id="KW-0067">ATP-binding</keyword>
<comment type="subcellular location">
    <subcellularLocation>
        <location evidence="2">Cell membrane</location>
        <topology evidence="2">Multi-pass membrane protein</topology>
    </subcellularLocation>
</comment>
<evidence type="ECO:0000256" key="12">
    <source>
        <dbReference type="ARBA" id="ARBA00023136"/>
    </source>
</evidence>
<gene>
    <name evidence="16" type="ORF">GGQ91_004847</name>
</gene>
<evidence type="ECO:0000313" key="17">
    <source>
        <dbReference type="Proteomes" id="UP000565455"/>
    </source>
</evidence>
<keyword evidence="5" id="KW-0597">Phosphoprotein</keyword>
<dbReference type="RefSeq" id="WP_182592974.1">
    <property type="nucleotide sequence ID" value="NZ_JACJIM010000008.1"/>
</dbReference>
<sequence>MPLRVPRPAAPPPSPSPPPPPSLPLSLPLSLTTRILLLVLLALAPALAIQGYNEVALRASRDAAVRAEARAIARDVAEDFAQISERMQQALDLISGDASVQTRDPAACTAYLRRAAARLPHVLLIALTDPEGAVLCDSAGSPAGSYTSRDRAYHRRALETGGYAVGGYAVGLQTRRPSIHFARAVHAGDATAAPTGVLLAAVDLDWLSDHLEQTLHQAETAITVTDRDGLIIARRPDEAAWIGKPIPPDQRAMREIQGSEVRVAEGLDGRLRIIAAATPDGPLAGVRVVVGRDHAAAFADIDAATRRGLVLIALGAALALAAALVAGRLFIRRPVERLLHIAAAWQAGDLAARTGLRGATEFERLGSKLDAMAGTLQRSTAALHAEIQNGRALQAQQGTMLHELNHRVKNTLATVQALARQSRGSADVLEARILALSKTHDLLTREDWSGASLREVLENELSPYRTGGDQIRLDGPDVSLSPREVLALGMTIHELTTNAAKYGALSVREGRVRVTWSLAPGARHLRFRWEESGGPPVQPPTRVGFGTRLIAGGVRRELAGTVDLAFEPQGLQCRIDVPLDPGLGTMLAPTG</sequence>
<dbReference type="CDD" id="cd12914">
    <property type="entry name" value="PDC1_DGC_like"/>
    <property type="match status" value="1"/>
</dbReference>
<name>A0ABR6DH57_9HYPH</name>
<dbReference type="GO" id="GO:0016301">
    <property type="term" value="F:kinase activity"/>
    <property type="evidence" value="ECO:0007669"/>
    <property type="project" value="UniProtKB-KW"/>
</dbReference>
<feature type="transmembrane region" description="Helical" evidence="14">
    <location>
        <begin position="309"/>
        <end position="331"/>
    </location>
</feature>
<dbReference type="EC" id="2.7.13.3" evidence="3"/>
<accession>A0ABR6DH57</accession>
<evidence type="ECO:0000256" key="6">
    <source>
        <dbReference type="ARBA" id="ARBA00022679"/>
    </source>
</evidence>
<evidence type="ECO:0000259" key="15">
    <source>
        <dbReference type="PROSITE" id="PS50885"/>
    </source>
</evidence>
<comment type="catalytic activity">
    <reaction evidence="1">
        <text>ATP + protein L-histidine = ADP + protein N-phospho-L-histidine.</text>
        <dbReference type="EC" id="2.7.13.3"/>
    </reaction>
</comment>
<evidence type="ECO:0000256" key="8">
    <source>
        <dbReference type="ARBA" id="ARBA00022741"/>
    </source>
</evidence>
<proteinExistence type="predicted"/>
<dbReference type="InterPro" id="IPR036890">
    <property type="entry name" value="HATPase_C_sf"/>
</dbReference>
<organism evidence="16 17">
    <name type="scientific">Methylobacterium fujisawaense</name>
    <dbReference type="NCBI Taxonomy" id="107400"/>
    <lineage>
        <taxon>Bacteria</taxon>
        <taxon>Pseudomonadati</taxon>
        <taxon>Pseudomonadota</taxon>
        <taxon>Alphaproteobacteria</taxon>
        <taxon>Hyphomicrobiales</taxon>
        <taxon>Methylobacteriaceae</taxon>
        <taxon>Methylobacterium</taxon>
    </lineage>
</organism>
<keyword evidence="17" id="KW-1185">Reference proteome</keyword>
<dbReference type="Gene3D" id="3.30.450.20">
    <property type="entry name" value="PAS domain"/>
    <property type="match status" value="1"/>
</dbReference>
<feature type="region of interest" description="Disordered" evidence="13">
    <location>
        <begin position="1"/>
        <end position="22"/>
    </location>
</feature>
<keyword evidence="4" id="KW-1003">Cell membrane</keyword>
<dbReference type="InterPro" id="IPR011102">
    <property type="entry name" value="Sig_transdc_His_kinase_HWE"/>
</dbReference>
<protein>
    <recommendedName>
        <fullName evidence="3">histidine kinase</fullName>
        <ecNumber evidence="3">2.7.13.3</ecNumber>
    </recommendedName>
</protein>
<dbReference type="Pfam" id="PF07536">
    <property type="entry name" value="HWE_HK"/>
    <property type="match status" value="1"/>
</dbReference>
<evidence type="ECO:0000256" key="10">
    <source>
        <dbReference type="ARBA" id="ARBA00022840"/>
    </source>
</evidence>
<dbReference type="Proteomes" id="UP000565455">
    <property type="component" value="Unassembled WGS sequence"/>
</dbReference>
<dbReference type="EMBL" id="JACJIM010000008">
    <property type="protein sequence ID" value="MBA9065430.1"/>
    <property type="molecule type" value="Genomic_DNA"/>
</dbReference>
<dbReference type="PROSITE" id="PS50885">
    <property type="entry name" value="HAMP"/>
    <property type="match status" value="1"/>
</dbReference>